<organism evidence="1 2">
    <name type="scientific">Niveispirillum cyanobacteriorum</name>
    <dbReference type="NCBI Taxonomy" id="1612173"/>
    <lineage>
        <taxon>Bacteria</taxon>
        <taxon>Pseudomonadati</taxon>
        <taxon>Pseudomonadota</taxon>
        <taxon>Alphaproteobacteria</taxon>
        <taxon>Rhodospirillales</taxon>
        <taxon>Azospirillaceae</taxon>
        <taxon>Niveispirillum</taxon>
    </lineage>
</organism>
<proteinExistence type="predicted"/>
<dbReference type="AlphaFoldDB" id="A0A2K9NJ32"/>
<dbReference type="Proteomes" id="UP000234752">
    <property type="component" value="Plasmid unnamed1"/>
</dbReference>
<keyword evidence="2" id="KW-1185">Reference proteome</keyword>
<evidence type="ECO:0000313" key="2">
    <source>
        <dbReference type="Proteomes" id="UP000234752"/>
    </source>
</evidence>
<geneLocation type="plasmid" evidence="1 2">
    <name>unnamed1</name>
</geneLocation>
<dbReference type="OrthoDB" id="7351957at2"/>
<accession>A0A2K9NJ32</accession>
<name>A0A2K9NJ32_9PROT</name>
<gene>
    <name evidence="1" type="ORF">C0V82_21990</name>
</gene>
<keyword evidence="1" id="KW-0614">Plasmid</keyword>
<dbReference type="EMBL" id="CP025613">
    <property type="protein sequence ID" value="AUN33082.1"/>
    <property type="molecule type" value="Genomic_DNA"/>
</dbReference>
<dbReference type="KEGG" id="ncb:C0V82_21990"/>
<protein>
    <submittedName>
        <fullName evidence="1">Uncharacterized protein</fullName>
    </submittedName>
</protein>
<sequence>MIPDQGGSGLIWRIQAAPRDLARGIAECDLPANCLVIPDATWQGIVPDAAYVECPTYFLEDKAGFVALLAFFVVNSLRFRLYARAMQGEAEGLLMAYPRLDDATMNMLRHFDPRSAQQISELWQRLEAFLGRIALPEPPEPGLL</sequence>
<evidence type="ECO:0000313" key="1">
    <source>
        <dbReference type="EMBL" id="AUN33082.1"/>
    </source>
</evidence>
<reference evidence="1 2" key="1">
    <citation type="submission" date="2017-12" db="EMBL/GenBank/DDBJ databases">
        <title>Genomes of bacteria within cyanobacterial aggregates.</title>
        <authorList>
            <person name="Cai H."/>
        </authorList>
    </citation>
    <scope>NUCLEOTIDE SEQUENCE [LARGE SCALE GENOMIC DNA]</scope>
    <source>
        <strain evidence="1 2">TH16</strain>
        <plasmid evidence="1 2">unnamed1</plasmid>
    </source>
</reference>
<dbReference type="RefSeq" id="WP_102114603.1">
    <property type="nucleotide sequence ID" value="NZ_BMGN01000001.1"/>
</dbReference>